<feature type="domain" description="FMP27 SW motif-containing RBG unit" evidence="4">
    <location>
        <begin position="1218"/>
        <end position="1322"/>
    </location>
</feature>
<dbReference type="SMART" id="SM01216">
    <property type="entry name" value="Fmp27_WPPW"/>
    <property type="match status" value="1"/>
</dbReference>
<dbReference type="Pfam" id="PF10344">
    <property type="entry name" value="Hobbit"/>
    <property type="match status" value="1"/>
</dbReference>
<feature type="transmembrane region" description="Helical" evidence="2">
    <location>
        <begin position="3094"/>
        <end position="3116"/>
    </location>
</feature>
<dbReference type="EMBL" id="JACETU010000003">
    <property type="protein sequence ID" value="KAF7433024.1"/>
    <property type="molecule type" value="Genomic_DNA"/>
</dbReference>
<feature type="region of interest" description="Disordered" evidence="1">
    <location>
        <begin position="2705"/>
        <end position="2828"/>
    </location>
</feature>
<keyword evidence="2" id="KW-0812">Transmembrane</keyword>
<dbReference type="Pfam" id="PF11204">
    <property type="entry name" value="DUF2985"/>
    <property type="match status" value="1"/>
</dbReference>
<feature type="transmembrane region" description="Helical" evidence="2">
    <location>
        <begin position="3270"/>
        <end position="3293"/>
    </location>
</feature>
<evidence type="ECO:0000259" key="4">
    <source>
        <dbReference type="SMART" id="SM01215"/>
    </source>
</evidence>
<dbReference type="InterPro" id="IPR019441">
    <property type="entry name" value="FMP27/BLTP2/Hobbit_GFWDK_RBG"/>
</dbReference>
<organism evidence="6 7">
    <name type="scientific">Pleurotus ostreatus</name>
    <name type="common">Oyster mushroom</name>
    <name type="synonym">White-rot fungus</name>
    <dbReference type="NCBI Taxonomy" id="5322"/>
    <lineage>
        <taxon>Eukaryota</taxon>
        <taxon>Fungi</taxon>
        <taxon>Dikarya</taxon>
        <taxon>Basidiomycota</taxon>
        <taxon>Agaricomycotina</taxon>
        <taxon>Agaricomycetes</taxon>
        <taxon>Agaricomycetidae</taxon>
        <taxon>Agaricales</taxon>
        <taxon>Pleurotineae</taxon>
        <taxon>Pleurotaceae</taxon>
        <taxon>Pleurotus</taxon>
    </lineage>
</organism>
<feature type="domain" description="FMP27 WPPW motif-containing RBG unit" evidence="5">
    <location>
        <begin position="1739"/>
        <end position="2187"/>
    </location>
</feature>
<dbReference type="Proteomes" id="UP000623687">
    <property type="component" value="Unassembled WGS sequence"/>
</dbReference>
<keyword evidence="7" id="KW-1185">Reference proteome</keyword>
<dbReference type="InterPro" id="IPR019449">
    <property type="entry name" value="FMP27_WPPW_RBG"/>
</dbReference>
<name>A0A8H6ZZ10_PLEOS</name>
<feature type="compositionally biased region" description="Basic residues" evidence="1">
    <location>
        <begin position="2723"/>
        <end position="2738"/>
    </location>
</feature>
<dbReference type="InterPro" id="IPR021369">
    <property type="entry name" value="DUF2985"/>
</dbReference>
<evidence type="ECO:0000259" key="5">
    <source>
        <dbReference type="SMART" id="SM01216"/>
    </source>
</evidence>
<dbReference type="SMART" id="SM01215">
    <property type="entry name" value="Fmp27_SW"/>
    <property type="match status" value="1"/>
</dbReference>
<dbReference type="SMART" id="SM01214">
    <property type="entry name" value="Fmp27_GFWDK"/>
    <property type="match status" value="1"/>
</dbReference>
<comment type="caution">
    <text evidence="6">The sequence shown here is derived from an EMBL/GenBank/DDBJ whole genome shotgun (WGS) entry which is preliminary data.</text>
</comment>
<proteinExistence type="predicted"/>
<dbReference type="PANTHER" id="PTHR15678">
    <property type="entry name" value="ANTIGEN MLAA-22-RELATED"/>
    <property type="match status" value="1"/>
</dbReference>
<evidence type="ECO:0000256" key="1">
    <source>
        <dbReference type="SAM" id="MobiDB-lite"/>
    </source>
</evidence>
<dbReference type="InterPro" id="IPR019415">
    <property type="entry name" value="FMP27_SW_RBG"/>
</dbReference>
<evidence type="ECO:0000313" key="7">
    <source>
        <dbReference type="Proteomes" id="UP000623687"/>
    </source>
</evidence>
<dbReference type="VEuPathDB" id="FungiDB:PC9H_004970"/>
<feature type="region of interest" description="Disordered" evidence="1">
    <location>
        <begin position="2573"/>
        <end position="2599"/>
    </location>
</feature>
<keyword evidence="2" id="KW-0472">Membrane</keyword>
<evidence type="ECO:0000313" key="6">
    <source>
        <dbReference type="EMBL" id="KAF7433024.1"/>
    </source>
</evidence>
<dbReference type="OrthoDB" id="1562405at2759"/>
<feature type="region of interest" description="Disordered" evidence="1">
    <location>
        <begin position="2843"/>
        <end position="2949"/>
    </location>
</feature>
<feature type="compositionally biased region" description="Polar residues" evidence="1">
    <location>
        <begin position="2866"/>
        <end position="2875"/>
    </location>
</feature>
<dbReference type="GeneID" id="59374788"/>
<protein>
    <submittedName>
        <fullName evidence="6">Uncharacterized protein</fullName>
    </submittedName>
</protein>
<evidence type="ECO:0000259" key="3">
    <source>
        <dbReference type="SMART" id="SM01214"/>
    </source>
</evidence>
<evidence type="ECO:0000256" key="2">
    <source>
        <dbReference type="SAM" id="Phobius"/>
    </source>
</evidence>
<feature type="compositionally biased region" description="Low complexity" evidence="1">
    <location>
        <begin position="2931"/>
        <end position="2949"/>
    </location>
</feature>
<reference evidence="6" key="1">
    <citation type="submission" date="2019-07" db="EMBL/GenBank/DDBJ databases">
        <authorList>
            <person name="Palmer J.M."/>
        </authorList>
    </citation>
    <scope>NUCLEOTIDE SEQUENCE</scope>
    <source>
        <strain evidence="6">PC9</strain>
    </source>
</reference>
<feature type="region of interest" description="Disordered" evidence="1">
    <location>
        <begin position="3341"/>
        <end position="3373"/>
    </location>
</feature>
<feature type="compositionally biased region" description="Polar residues" evidence="1">
    <location>
        <begin position="2882"/>
        <end position="2903"/>
    </location>
</feature>
<sequence>MPAPNLLAIISYLFVISSASSRWHVAIVWVARILTLSLLLRTYIVPGVVAGVSKHIRFRSISLRSLRGLYVRKGADVWRVERIAYRWSYIEGLNRFSITVDGLSVELGRMESATKPRRRHRRKLTLADFGPSPVARRTWKLVAQIYSALDPLVRPTIRALVGASLGRIIRWLPFITQRLTFDLNSAVITFKDLPGTQITIDKVHFQMSLGFSKLGNAADVLPPAESQRPAVMYSMSAWQSYFSSSLRRSWDRAWGRAEGTATVNIQITEVAGYAPSSSGDREGLKFFGFPGFIDFRGSLKFNPRTASIEKHSLRTSLLIDELYVALDECHELWDSYKRVFRNTCEPQDEGDSDPISPLSDSIAASAPLSATSSLFSPMTPRSPFFDVIPTSMRGKRYRGHKVSKLSDTTSLSPLSILLGAELRITVVRLAAHRQSHLPRTTYESLVHGVNLGANIYDSTATPLYSSWVGIRRPSDQLQADCYCFHASAERISIDRHARGSHLRILSLASVQLSSLVTQWPMLLLQPSRFMAGDPNAAFLGVQVRFGCLQITEHIEFIHEVLETRQDAATVAPTTKRRPPGAVRPQYRLPRINVEFHAGPICGRVICGVTHLNDAPRALEFRTEGVTASASSSFGLQPCTKSKADPAYCLPVQMNLGFSMALSSILLRVRSPDRSAPLSSGDSFSISEPAFLEDPALISLDTLELSGHVKASGDLNDDLENVPSIDPDSVVMDSHMFSDTLAIELWHPAVLAVIGQLLPPSPHNHIPKPAAPRPSPSANPRSGFVASIAIPRIVVYVTAPDLNRRDGLDLSRGCVLRTGLRVHYCCLNLRHTRYFGEILKASQTRQKLYLPELHHREAISRCQSSQGAQSGSALLNLSLIALSVRSAVSTPYASDDPFLIERDDPSLLVHEFLRVKNVDVSVRLVEGRNLSPTPGPPTCEISFQVPDIRLTFQLVHVYSILLASQTIVRLIKGNNRRRIVPGPPPPTVREPSIQLLLVVELASFQVLWNLNKQKAVTRIDALVVRLPASGPLSASFSRLRINVALPHDPQNRGAHWAALATLKQWDFSVLSLDERPLRLSVNGDNGHLRIPSGFILSDLVLDINVTMKTVKHLLRIVHSGIFVKIPIPEAESAKDIPNITIRLRCLCLEAADDPFESKLAVICKAGMDASRSRQERERAFALKVAAIQNGGSSEPPSATENEVSNEYKFNSSHTIPIDDARQRLDQLHAFDWTFRHRATKEMRSTAEERIRRHVRGRPSPPERFLYPDIVEVPAHTLDPPLFRVLLNGLSLSIAPPKFPITSLPDFLHDNGAGLPRDTLFYLLVPMHLLLRLTTLRIWLRDYPLPLVDICNLGSEKEPAFTFESDLVIAEETGTSASVEWVDCPVIERNQGIEGAAPLSVSVPKTLMPVKTYANPDIHVSTANVATFSWAVSYGPVLQDMTRIIDTISSPPRDSSPALGFWDKLRLIFHWKIRTTFKGGVHLYMKGLRDPYELAGEGAGFVLSWQGHTKLLIGHANSNNEIVQVISDSMVIAVPSQVILRDLARLGPDLQNGAPSYRFQKVCAKLVSGVRFGVGCRLERACGFECPVCSGAAFDRQCRFFDFLPHYAVKLGRKAQPPERKTPGDSYNGFRSDFIHFSLSLASAVRPLHHHSPEIHHPPSSLHLTPKVFAHFWSWLALFDGVLSLPIRQGTLYPRRHISPKFGRHLATLKYWIAIPRLFVLHAYMDESRETWVDGVTPFVGIKAMIDEVQIDMHQRDQETIAQGRNPQTTKATRHKSFYAAEVVLKGLDLRTVLATFDEPSKQTVPVTCPPQRSKYRNRRLPAVDPTSSWLDDDDFIELDWIPGCRPTVHLLPILSCPRFNYCKRQPSPQSNRIQRSKFGDESSHTCMLGKEPSSAKIQVDIALTRIAELEKRRCMSDLSDNFVAEVGHLMHSSLTLDLIYETMQHDRAASQRMIKLLEDYVNHLQEHNSSSMDEAYLFPSDNATPEEWEMFDNVYQIHCPKIFLSSAIRDIMLQYYYCSRSRRGYEYHLATRAVRYILDQAEAIHAKQNDEKPKSPFQSSQAAASALRKILSGDTPKTSIEVSDLPSADNVDPLYGWSDGVSLMKSHFFLLLKPQIVLRSEKELGSVLILAAVQAKLQLFHIMDKSNVDDPVSGKVMSRSYGAVSGLQTFAPVAGLHHSDGCVPLEVLVDVRCESDEFDRIVPQTDATFHYDKFNRLRLRNNVTSITRTNNKDATLIIDHLHNQTDLIQFNIPRFTVIASDEHFQTISDIITNVILFSDATQKSRLDKLETLLFTYDFSDLLSAAGVVSDVQSRLRNAVEVEQLALAQTSPRDTGAELWKLKAHIYLLSEELTYLFDAIKMAQDRVDDLNDQRSALLLRASSSEISWRMLDENKGLLAKLALRNINFKWLSRRDSSTVNSLDLADLQAFDGARNAMWTEILCKYDEPANHPLLKRGLFLLGHWTVLAPVGGITIYEDFELSLHPIRLQIDASLGRRIMEYLWPARKDRRIRSSSSSADTDDETNIPRIVATRASLDSPRALQTFPSEVTNDATLRPPMGLRRLGSSRSFTDLRFSTTDPAPKLSRTRSTDALKPANQVEPKRRDTIMDATEMKTRSSQKSFVLVRISSLHILLSIKKDDAFECREARIRTRDLEYRNQTWSFEELVDQFIPSDMSWRGWVKMALHQPLVPVLPVARELISKTKWINAKSQNASPSSSRPETSKRRSRSKKRSPSPHRRWQMLSKKRPETPPTSYQLTPLTDEPESMNMAGERASRPETRPKVFNLFSRKSSRPRKSSDNTHNTAHHHEPSDPLNVTNDEPVDHSSDLHGHFSFMAPSVRVKRSEYSNLGEPSRRDTHPLTSIFIPPNAQNAENPTPQLRVDSPTPQTERNVATLPSRQRSSTFGSIVHRHCRRSRSLATSRLLDQDGQESIASTSHGTQSQGGSAASYASRPRYLSVQGEQDADLPARSAPYMGRRRAGTVLSITTSNQDSSLLPDDDETHHHDDIVEHLDVIDPQVGTVSSLTNAANSIVFPPLSFYSRKPVVYLPSHHAQPTASRPASVHSDSLDRHVEDVLNSPSKFRRTMMGVWSFLKTPMGIITGIYGFLVVFWGAGLVLILGKAINFHNDNTQGFWVEVCSQIMNGLFTVTGIGLIPFRVMDSYRIFKIWHYKLRTKRLRAKAGLPQLFDRDDLPDPEYDPNYVHVLTDKQQHDLHRQQVKFHQSQTWYRAHGTETHRAFPINTALLICLLNDGNSIFQIMLCATMWGLNRFQRPAWSTGILIPASFLCGIFSGVFIWRGGAKTKRTQKVEEMLRAALEQAHAQGGAPATLAPPLNEYINEYHTPATYVSNDPEKPETSVDEEMLIHPPEPTINKEQV</sequence>
<feature type="compositionally biased region" description="Basic and acidic residues" evidence="1">
    <location>
        <begin position="2819"/>
        <end position="2828"/>
    </location>
</feature>
<dbReference type="PANTHER" id="PTHR15678:SF6">
    <property type="entry name" value="BRIDGE-LIKE LIPID TRANSFER PROTEIN FAMILY MEMBER 2"/>
    <property type="match status" value="1"/>
</dbReference>
<keyword evidence="2" id="KW-1133">Transmembrane helix</keyword>
<gene>
    <name evidence="6" type="ORF">PC9H_004970</name>
</gene>
<accession>A0A8H6ZZ10</accession>
<dbReference type="InterPro" id="IPR045167">
    <property type="entry name" value="Hobbit"/>
</dbReference>
<dbReference type="RefSeq" id="XP_036633051.1">
    <property type="nucleotide sequence ID" value="XM_036774549.1"/>
</dbReference>
<feature type="domain" description="FMP27/BLTP2/Hobbit GFWDK motif-containing RBG unit" evidence="3">
    <location>
        <begin position="1340"/>
        <end position="1492"/>
    </location>
</feature>